<evidence type="ECO:0000256" key="1">
    <source>
        <dbReference type="ARBA" id="ARBA00022723"/>
    </source>
</evidence>
<protein>
    <submittedName>
        <fullName evidence="7">Multicopper oxidase family protein</fullName>
    </submittedName>
</protein>
<dbReference type="Gene3D" id="2.60.40.420">
    <property type="entry name" value="Cupredoxins - blue copper proteins"/>
    <property type="match status" value="3"/>
</dbReference>
<proteinExistence type="predicted"/>
<dbReference type="CDD" id="cd04202">
    <property type="entry name" value="CuRO_D2_2dMcoN_like"/>
    <property type="match status" value="1"/>
</dbReference>
<dbReference type="GO" id="GO:0005507">
    <property type="term" value="F:copper ion binding"/>
    <property type="evidence" value="ECO:0007669"/>
    <property type="project" value="InterPro"/>
</dbReference>
<sequence length="480" mass="51416">MRGTRLRVLVGVAAAAVVLGPLGWFWQQSLLPDTYSVMDMGYMDYGGGPKEGHAHGHHDGATDITTFTADPDRPADVSVDLVTRKTKDGYTINGSTPGPTITAQVGQLVEVHVRNASVDDGVSVHWHGVDVPNSQDGVAGVTQDAIGVGKEFTYRFVVTRPGTYWYHSHQVSHEQVIGGLLGALVVEPRRPITQDVDQVAVAHTYKGRRTINGEEGVQRVAAEPGDHVRVRVVNTDNGTVSAWASAPYTVLAIDGTDLVGPTPVDGRHVPIPAGGRADLEVTVPTSDAVRVQVGLATALVVGPRDAPVPDRVAQPKKAVDFLTYGTHANVPIASQDPDRSFEYSIGKRPGFLDGKPGLWWTINGHLYPDIPMFVVSEGDVVRVHIDNHSGDVHPMHLHGHHALLLSREGKRSTGSPIWVDSVDVEDGETVDLAFVADNPGVWMDHCHNLPHATQGLVSHLMYAGVTTPFDVGGDTGNTPE</sequence>
<dbReference type="Proteomes" id="UP000321571">
    <property type="component" value="Unassembled WGS sequence"/>
</dbReference>
<dbReference type="Pfam" id="PF07731">
    <property type="entry name" value="Cu-oxidase_2"/>
    <property type="match status" value="1"/>
</dbReference>
<keyword evidence="4" id="KW-0812">Transmembrane</keyword>
<keyword evidence="8" id="KW-1185">Reference proteome</keyword>
<dbReference type="InterPro" id="IPR008972">
    <property type="entry name" value="Cupredoxin"/>
</dbReference>
<keyword evidence="1" id="KW-0479">Metal-binding</keyword>
<dbReference type="PROSITE" id="PS00080">
    <property type="entry name" value="MULTICOPPER_OXIDASE2"/>
    <property type="match status" value="1"/>
</dbReference>
<keyword evidence="4" id="KW-1133">Transmembrane helix</keyword>
<dbReference type="InterPro" id="IPR045087">
    <property type="entry name" value="Cu-oxidase_fam"/>
</dbReference>
<dbReference type="PANTHER" id="PTHR11709:SF394">
    <property type="entry name" value="FI03373P-RELATED"/>
    <property type="match status" value="1"/>
</dbReference>
<evidence type="ECO:0000256" key="4">
    <source>
        <dbReference type="SAM" id="Phobius"/>
    </source>
</evidence>
<feature type="transmembrane region" description="Helical" evidence="4">
    <location>
        <begin position="7"/>
        <end position="26"/>
    </location>
</feature>
<evidence type="ECO:0000313" key="7">
    <source>
        <dbReference type="EMBL" id="TXL57649.1"/>
    </source>
</evidence>
<keyword evidence="3" id="KW-0186">Copper</keyword>
<dbReference type="CDD" id="cd04206">
    <property type="entry name" value="CuRO_1_LCC_like"/>
    <property type="match status" value="1"/>
</dbReference>
<gene>
    <name evidence="7" type="ORF">FHP06_12745</name>
</gene>
<evidence type="ECO:0000259" key="6">
    <source>
        <dbReference type="Pfam" id="PF07732"/>
    </source>
</evidence>
<dbReference type="OrthoDB" id="345021at2"/>
<dbReference type="AlphaFoldDB" id="A0A5C8NFW5"/>
<dbReference type="EMBL" id="VDUX01000006">
    <property type="protein sequence ID" value="TXL57649.1"/>
    <property type="molecule type" value="Genomic_DNA"/>
</dbReference>
<comment type="caution">
    <text evidence="7">The sequence shown here is derived from an EMBL/GenBank/DDBJ whole genome shotgun (WGS) entry which is preliminary data.</text>
</comment>
<organism evidence="7 8">
    <name type="scientific">Aeromicrobium terrae</name>
    <dbReference type="NCBI Taxonomy" id="2498846"/>
    <lineage>
        <taxon>Bacteria</taxon>
        <taxon>Bacillati</taxon>
        <taxon>Actinomycetota</taxon>
        <taxon>Actinomycetes</taxon>
        <taxon>Propionibacteriales</taxon>
        <taxon>Nocardioidaceae</taxon>
        <taxon>Aeromicrobium</taxon>
    </lineage>
</organism>
<dbReference type="InterPro" id="IPR011707">
    <property type="entry name" value="Cu-oxidase-like_N"/>
</dbReference>
<evidence type="ECO:0000313" key="8">
    <source>
        <dbReference type="Proteomes" id="UP000321571"/>
    </source>
</evidence>
<dbReference type="InterPro" id="IPR011706">
    <property type="entry name" value="Cu-oxidase_C"/>
</dbReference>
<dbReference type="SUPFAM" id="SSF49503">
    <property type="entry name" value="Cupredoxins"/>
    <property type="match status" value="3"/>
</dbReference>
<accession>A0A5C8NFW5</accession>
<keyword evidence="2" id="KW-0560">Oxidoreductase</keyword>
<evidence type="ECO:0000259" key="5">
    <source>
        <dbReference type="Pfam" id="PF07731"/>
    </source>
</evidence>
<feature type="domain" description="Plastocyanin-like" evidence="5">
    <location>
        <begin position="360"/>
        <end position="459"/>
    </location>
</feature>
<dbReference type="GO" id="GO:0016491">
    <property type="term" value="F:oxidoreductase activity"/>
    <property type="evidence" value="ECO:0007669"/>
    <property type="project" value="UniProtKB-KW"/>
</dbReference>
<dbReference type="Pfam" id="PF07732">
    <property type="entry name" value="Cu-oxidase_3"/>
    <property type="match status" value="1"/>
</dbReference>
<feature type="domain" description="Plastocyanin-like" evidence="6">
    <location>
        <begin position="84"/>
        <end position="190"/>
    </location>
</feature>
<evidence type="ECO:0000256" key="3">
    <source>
        <dbReference type="ARBA" id="ARBA00023008"/>
    </source>
</evidence>
<evidence type="ECO:0000256" key="2">
    <source>
        <dbReference type="ARBA" id="ARBA00023002"/>
    </source>
</evidence>
<name>A0A5C8NFW5_9ACTN</name>
<dbReference type="InterPro" id="IPR002355">
    <property type="entry name" value="Cu_oxidase_Cu_BS"/>
</dbReference>
<dbReference type="PANTHER" id="PTHR11709">
    <property type="entry name" value="MULTI-COPPER OXIDASE"/>
    <property type="match status" value="1"/>
</dbReference>
<keyword evidence="4" id="KW-0472">Membrane</keyword>
<reference evidence="7 8" key="1">
    <citation type="submission" date="2019-06" db="EMBL/GenBank/DDBJ databases">
        <title>Aeromicrobium sp. nov., isolated from a maize field.</title>
        <authorList>
            <person name="Lin S.-Y."/>
            <person name="Tsai C.-F."/>
            <person name="Young C.-C."/>
        </authorList>
    </citation>
    <scope>NUCLEOTIDE SEQUENCE [LARGE SCALE GENOMIC DNA]</scope>
    <source>
        <strain evidence="7 8">CC-CFT486</strain>
    </source>
</reference>
<dbReference type="RefSeq" id="WP_147687174.1">
    <property type="nucleotide sequence ID" value="NZ_VDUX01000006.1"/>
</dbReference>